<protein>
    <submittedName>
        <fullName evidence="2">Uncharacterized protein</fullName>
    </submittedName>
</protein>
<feature type="region of interest" description="Disordered" evidence="1">
    <location>
        <begin position="1"/>
        <end position="26"/>
    </location>
</feature>
<keyword evidence="3" id="KW-1185">Reference proteome</keyword>
<organism evidence="2 3">
    <name type="scientific">Hydnum rufescens UP504</name>
    <dbReference type="NCBI Taxonomy" id="1448309"/>
    <lineage>
        <taxon>Eukaryota</taxon>
        <taxon>Fungi</taxon>
        <taxon>Dikarya</taxon>
        <taxon>Basidiomycota</taxon>
        <taxon>Agaricomycotina</taxon>
        <taxon>Agaricomycetes</taxon>
        <taxon>Cantharellales</taxon>
        <taxon>Hydnaceae</taxon>
        <taxon>Hydnum</taxon>
    </lineage>
</organism>
<dbReference type="Proteomes" id="UP000886523">
    <property type="component" value="Unassembled WGS sequence"/>
</dbReference>
<evidence type="ECO:0000313" key="2">
    <source>
        <dbReference type="EMBL" id="KAF9514233.1"/>
    </source>
</evidence>
<sequence length="186" mass="20389">TSVSITRSRSALDAPPNNSSYFLKRGDNYVAPSSRHSTHQASGTLGIPDDREWDLPGYLSAPDSRQLRHQYPQSTDHMPEQHPLVSSIGDIKLDAVLSLQNDYEAYIKVTLDCVSKIVPKLGGLEAMPDGRRSSSSRIEIKQGICTVPTSHLQRPSIVLYETDKPPSMWSCVVSSISGVGTFLFSS</sequence>
<name>A0A9P6AYA1_9AGAM</name>
<feature type="non-terminal residue" evidence="2">
    <location>
        <position position="1"/>
    </location>
</feature>
<comment type="caution">
    <text evidence="2">The sequence shown here is derived from an EMBL/GenBank/DDBJ whole genome shotgun (WGS) entry which is preliminary data.</text>
</comment>
<dbReference type="EMBL" id="MU128963">
    <property type="protein sequence ID" value="KAF9514233.1"/>
    <property type="molecule type" value="Genomic_DNA"/>
</dbReference>
<dbReference type="AlphaFoldDB" id="A0A9P6AYA1"/>
<evidence type="ECO:0000313" key="3">
    <source>
        <dbReference type="Proteomes" id="UP000886523"/>
    </source>
</evidence>
<proteinExistence type="predicted"/>
<reference evidence="2" key="1">
    <citation type="journal article" date="2020" name="Nat. Commun.">
        <title>Large-scale genome sequencing of mycorrhizal fungi provides insights into the early evolution of symbiotic traits.</title>
        <authorList>
            <person name="Miyauchi S."/>
            <person name="Kiss E."/>
            <person name="Kuo A."/>
            <person name="Drula E."/>
            <person name="Kohler A."/>
            <person name="Sanchez-Garcia M."/>
            <person name="Morin E."/>
            <person name="Andreopoulos B."/>
            <person name="Barry K.W."/>
            <person name="Bonito G."/>
            <person name="Buee M."/>
            <person name="Carver A."/>
            <person name="Chen C."/>
            <person name="Cichocki N."/>
            <person name="Clum A."/>
            <person name="Culley D."/>
            <person name="Crous P.W."/>
            <person name="Fauchery L."/>
            <person name="Girlanda M."/>
            <person name="Hayes R.D."/>
            <person name="Keri Z."/>
            <person name="LaButti K."/>
            <person name="Lipzen A."/>
            <person name="Lombard V."/>
            <person name="Magnuson J."/>
            <person name="Maillard F."/>
            <person name="Murat C."/>
            <person name="Nolan M."/>
            <person name="Ohm R.A."/>
            <person name="Pangilinan J."/>
            <person name="Pereira M.F."/>
            <person name="Perotto S."/>
            <person name="Peter M."/>
            <person name="Pfister S."/>
            <person name="Riley R."/>
            <person name="Sitrit Y."/>
            <person name="Stielow J.B."/>
            <person name="Szollosi G."/>
            <person name="Zifcakova L."/>
            <person name="Stursova M."/>
            <person name="Spatafora J.W."/>
            <person name="Tedersoo L."/>
            <person name="Vaario L.M."/>
            <person name="Yamada A."/>
            <person name="Yan M."/>
            <person name="Wang P."/>
            <person name="Xu J."/>
            <person name="Bruns T."/>
            <person name="Baldrian P."/>
            <person name="Vilgalys R."/>
            <person name="Dunand C."/>
            <person name="Henrissat B."/>
            <person name="Grigoriev I.V."/>
            <person name="Hibbett D."/>
            <person name="Nagy L.G."/>
            <person name="Martin F.M."/>
        </authorList>
    </citation>
    <scope>NUCLEOTIDE SEQUENCE</scope>
    <source>
        <strain evidence="2">UP504</strain>
    </source>
</reference>
<gene>
    <name evidence="2" type="ORF">BS47DRAFT_1343378</name>
</gene>
<evidence type="ECO:0000256" key="1">
    <source>
        <dbReference type="SAM" id="MobiDB-lite"/>
    </source>
</evidence>
<accession>A0A9P6AYA1</accession>